<dbReference type="SUPFAM" id="SSF56524">
    <property type="entry name" value="Oxidoreductase molybdopterin-binding domain"/>
    <property type="match status" value="1"/>
</dbReference>
<evidence type="ECO:0000256" key="1">
    <source>
        <dbReference type="SAM" id="MobiDB-lite"/>
    </source>
</evidence>
<dbReference type="eggNOG" id="COG2041">
    <property type="taxonomic scope" value="Bacteria"/>
</dbReference>
<dbReference type="InterPro" id="IPR000572">
    <property type="entry name" value="OxRdtase_Mopterin-bd_dom"/>
</dbReference>
<gene>
    <name evidence="4" type="ORF">BF93_08800</name>
</gene>
<dbReference type="Pfam" id="PF00174">
    <property type="entry name" value="Oxidored_molyb"/>
    <property type="match status" value="1"/>
</dbReference>
<feature type="transmembrane region" description="Helical" evidence="2">
    <location>
        <begin position="100"/>
        <end position="120"/>
    </location>
</feature>
<dbReference type="InterPro" id="IPR036374">
    <property type="entry name" value="OxRdtase_Mopterin-bd_sf"/>
</dbReference>
<accession>Z9JQ33</accession>
<dbReference type="InterPro" id="IPR014756">
    <property type="entry name" value="Ig_E-set"/>
</dbReference>
<feature type="domain" description="Oxidoreductase molybdopterin-binding" evidence="3">
    <location>
        <begin position="239"/>
        <end position="386"/>
    </location>
</feature>
<evidence type="ECO:0000313" key="5">
    <source>
        <dbReference type="Proteomes" id="UP000023067"/>
    </source>
</evidence>
<name>Z9JQ33_9MICO</name>
<dbReference type="Proteomes" id="UP000023067">
    <property type="component" value="Unassembled WGS sequence"/>
</dbReference>
<dbReference type="PANTHER" id="PTHR19372">
    <property type="entry name" value="SULFITE REDUCTASE"/>
    <property type="match status" value="1"/>
</dbReference>
<feature type="transmembrane region" description="Helical" evidence="2">
    <location>
        <begin position="126"/>
        <end position="143"/>
    </location>
</feature>
<dbReference type="GO" id="GO:0008482">
    <property type="term" value="F:sulfite oxidase activity"/>
    <property type="evidence" value="ECO:0007669"/>
    <property type="project" value="TreeGrafter"/>
</dbReference>
<comment type="caution">
    <text evidence="4">The sequence shown here is derived from an EMBL/GenBank/DDBJ whole genome shotgun (WGS) entry which is preliminary data.</text>
</comment>
<evidence type="ECO:0000259" key="3">
    <source>
        <dbReference type="Pfam" id="PF00174"/>
    </source>
</evidence>
<keyword evidence="2" id="KW-1133">Transmembrane helix</keyword>
<protein>
    <submittedName>
        <fullName evidence="4">Oxidoreductase</fullName>
    </submittedName>
</protein>
<dbReference type="GO" id="GO:0043546">
    <property type="term" value="F:molybdopterin cofactor binding"/>
    <property type="evidence" value="ECO:0007669"/>
    <property type="project" value="TreeGrafter"/>
</dbReference>
<keyword evidence="2" id="KW-0812">Transmembrane</keyword>
<sequence>MSTSSQARGARVAGALTTAVAAGLGLGLAELAAALVQPRTSPVSLVGAVTIDLTPPPVKDLVIGLLGTADKPFLIGCVLAGTLAITALIGSGLARTARWATIWIAAVGAIAILAALLRVAVAPSSLVAGLVLAAGGIGALRLLRAQLLRAQEEQADPAAIGGASRRRLLATGAGLGALGALAPLLGRALRPAPQVTPELVAVPEPEVQAPELPEGLDVEGISPLRTPADELYRIDTALVVPGYDPETWRLRIEGMVENPYEITLPELMAMPMVEHDATMLCVSNPVGGDLIGSVRFQGVRVRDLLARAVPLRGADQVLSTSVDGFTAGTPLEALTDDREALIAVAINGEPLSPEHGAPARLFTPGLYGYVGATKWLTTLSVGTYAEQVAYWTTRGWSAKGPVKTSARIDTPRGNGRAEPGADGRVAVAGVAWAVHRGVGAVQVQVDDGPWIDAELSEDVNADYWRQWVVRLELAPGEHVLAARAADASGELQSAEVAPPAPNGSQGYHRISVDVRG</sequence>
<dbReference type="GO" id="GO:0006790">
    <property type="term" value="P:sulfur compound metabolic process"/>
    <property type="evidence" value="ECO:0007669"/>
    <property type="project" value="TreeGrafter"/>
</dbReference>
<feature type="transmembrane region" description="Helical" evidence="2">
    <location>
        <begin position="73"/>
        <end position="93"/>
    </location>
</feature>
<dbReference type="SUPFAM" id="SSF81296">
    <property type="entry name" value="E set domains"/>
    <property type="match status" value="1"/>
</dbReference>
<reference evidence="4 5" key="1">
    <citation type="submission" date="2014-02" db="EMBL/GenBank/DDBJ databases">
        <title>Genome sequence of Brachybacterium phenoliresistens strain W13A50.</title>
        <authorList>
            <person name="Wang X."/>
        </authorList>
    </citation>
    <scope>NUCLEOTIDE SEQUENCE [LARGE SCALE GENOMIC DNA]</scope>
    <source>
        <strain evidence="4 5">W13A50</strain>
    </source>
</reference>
<dbReference type="EMBL" id="JDYK01000022">
    <property type="protein sequence ID" value="EWS79896.1"/>
    <property type="molecule type" value="Genomic_DNA"/>
</dbReference>
<feature type="region of interest" description="Disordered" evidence="1">
    <location>
        <begin position="491"/>
        <end position="516"/>
    </location>
</feature>
<dbReference type="STRING" id="396014.BF93_08800"/>
<organism evidence="4 5">
    <name type="scientific">Brachybacterium phenoliresistens</name>
    <dbReference type="NCBI Taxonomy" id="396014"/>
    <lineage>
        <taxon>Bacteria</taxon>
        <taxon>Bacillati</taxon>
        <taxon>Actinomycetota</taxon>
        <taxon>Actinomycetes</taxon>
        <taxon>Micrococcales</taxon>
        <taxon>Dermabacteraceae</taxon>
        <taxon>Brachybacterium</taxon>
    </lineage>
</organism>
<feature type="region of interest" description="Disordered" evidence="1">
    <location>
        <begin position="401"/>
        <end position="421"/>
    </location>
</feature>
<feature type="transmembrane region" description="Helical" evidence="2">
    <location>
        <begin position="12"/>
        <end position="36"/>
    </location>
</feature>
<dbReference type="OrthoDB" id="9795587at2"/>
<proteinExistence type="predicted"/>
<dbReference type="Gene3D" id="3.90.420.10">
    <property type="entry name" value="Oxidoreductase, molybdopterin-binding domain"/>
    <property type="match status" value="1"/>
</dbReference>
<feature type="transmembrane region" description="Helical" evidence="2">
    <location>
        <begin position="168"/>
        <end position="186"/>
    </location>
</feature>
<evidence type="ECO:0000256" key="2">
    <source>
        <dbReference type="SAM" id="Phobius"/>
    </source>
</evidence>
<dbReference type="HOGENOM" id="CLU_003827_2_0_11"/>
<dbReference type="RefSeq" id="WP_038374122.1">
    <property type="nucleotide sequence ID" value="NZ_KK070005.1"/>
</dbReference>
<dbReference type="AlphaFoldDB" id="Z9JQ33"/>
<dbReference type="Gene3D" id="2.60.40.650">
    <property type="match status" value="1"/>
</dbReference>
<dbReference type="PATRIC" id="fig|396014.3.peg.3258"/>
<keyword evidence="5" id="KW-1185">Reference proteome</keyword>
<dbReference type="GO" id="GO:0020037">
    <property type="term" value="F:heme binding"/>
    <property type="evidence" value="ECO:0007669"/>
    <property type="project" value="TreeGrafter"/>
</dbReference>
<keyword evidence="2" id="KW-0472">Membrane</keyword>
<dbReference type="PANTHER" id="PTHR19372:SF7">
    <property type="entry name" value="SULFITE OXIDASE, MITOCHONDRIAL"/>
    <property type="match status" value="1"/>
</dbReference>
<evidence type="ECO:0000313" key="4">
    <source>
        <dbReference type="EMBL" id="EWS79896.1"/>
    </source>
</evidence>